<evidence type="ECO:0000259" key="1">
    <source>
        <dbReference type="Pfam" id="PF02911"/>
    </source>
</evidence>
<feature type="domain" description="Formyl transferase C-terminal" evidence="1">
    <location>
        <begin position="176"/>
        <end position="259"/>
    </location>
</feature>
<dbReference type="SUPFAM" id="SSF53328">
    <property type="entry name" value="Formyltransferase"/>
    <property type="match status" value="1"/>
</dbReference>
<dbReference type="CDD" id="cd06558">
    <property type="entry name" value="crotonase-like"/>
    <property type="match status" value="1"/>
</dbReference>
<comment type="caution">
    <text evidence="2">The sequence shown here is derived from an EMBL/GenBank/DDBJ whole genome shotgun (WGS) entry which is preliminary data.</text>
</comment>
<dbReference type="PANTHER" id="PTHR43388">
    <property type="entry name" value="HYDROGENASE MATURATION FACTOR HOXX"/>
    <property type="match status" value="1"/>
</dbReference>
<evidence type="ECO:0000313" key="3">
    <source>
        <dbReference type="Proteomes" id="UP000619761"/>
    </source>
</evidence>
<evidence type="ECO:0000313" key="2">
    <source>
        <dbReference type="EMBL" id="GGY74837.1"/>
    </source>
</evidence>
<dbReference type="Gene3D" id="3.90.226.10">
    <property type="entry name" value="2-enoyl-CoA Hydratase, Chain A, domain 1"/>
    <property type="match status" value="1"/>
</dbReference>
<dbReference type="Pfam" id="PF02911">
    <property type="entry name" value="Formyl_trans_C"/>
    <property type="match status" value="1"/>
</dbReference>
<dbReference type="PIRSF" id="PIRSF006787">
    <property type="entry name" value="Hydrgn_mat_HoxX"/>
    <property type="match status" value="1"/>
</dbReference>
<proteinExistence type="predicted"/>
<protein>
    <submittedName>
        <fullName evidence="2">Hydrogenase maturation protein</fullName>
    </submittedName>
</protein>
<dbReference type="InterPro" id="IPR001753">
    <property type="entry name" value="Enoyl-CoA_hydra/iso"/>
</dbReference>
<sequence length="574" mass="65173">MKILLFASAYNGMCQRMHRELEIEMHSVSIELSANEQHMIKAVEDFEPDLILCPFLKHAVPEKIWQHHLCLIVHPGIEGDRGPSSLDWAIASKATSWGVTLLQADAEMDAGDIWDTQKFNLRHTSKASIYRREVIATAVQMVKNVLHNAISNPDFKPRPLDYTNPKVKGECLPLMRQDSRKINWSLDTTETIVRKINTADSFPGVLDSIAGNAVHLFGAKAEYSLYSATPGEIVGHRDGAICRATVDGSVWIRQMKMAQQEDRRFFKLSSTQVISQQFTNAADFSALKVINSRVQNDIKIDIEKAVAYVTFDFYNGAMNTEQCHDLLARLRELRERDDIRVIALMGGEDFWSNGIHLNYIQAAVDPARESWRNINAIDDIVQELICMTNKLTVAALRNNAGAGGAIMPLACDKVFARAGVVLNPHYLTMGLFGSEYWTYLLPKRIGDVKSKELTESCMPVLASQAYELGMVDQVFAEDWSAYHRRLQSECEALAQDDNYFSVLARKQYARMQDEAVRPLESYRQYELQRMKAIFDNPQSEYHHLRYNFVYKISCQATPSRLIYKTIPSQSKQIA</sequence>
<dbReference type="Pfam" id="PF00378">
    <property type="entry name" value="ECH_1"/>
    <property type="match status" value="1"/>
</dbReference>
<organism evidence="2 3">
    <name type="scientific">Cellvibrio zantedeschiae</name>
    <dbReference type="NCBI Taxonomy" id="1237077"/>
    <lineage>
        <taxon>Bacteria</taxon>
        <taxon>Pseudomonadati</taxon>
        <taxon>Pseudomonadota</taxon>
        <taxon>Gammaproteobacteria</taxon>
        <taxon>Cellvibrionales</taxon>
        <taxon>Cellvibrionaceae</taxon>
        <taxon>Cellvibrio</taxon>
    </lineage>
</organism>
<dbReference type="InterPro" id="IPR009188">
    <property type="entry name" value="NiFe-hyd_mat_HypX/HoxX"/>
</dbReference>
<dbReference type="RefSeq" id="WP_189418056.1">
    <property type="nucleotide sequence ID" value="NZ_BMYZ01000001.1"/>
</dbReference>
<gene>
    <name evidence="2" type="primary">hoxX</name>
    <name evidence="2" type="ORF">GCM10011613_20380</name>
</gene>
<accession>A0ABQ3B4X3</accession>
<dbReference type="InterPro" id="IPR005793">
    <property type="entry name" value="Formyl_trans_C"/>
</dbReference>
<dbReference type="SUPFAM" id="SSF50486">
    <property type="entry name" value="FMT C-terminal domain-like"/>
    <property type="match status" value="1"/>
</dbReference>
<dbReference type="CDD" id="cd08701">
    <property type="entry name" value="FMT_C_HypX"/>
    <property type="match status" value="1"/>
</dbReference>
<dbReference type="EMBL" id="BMYZ01000001">
    <property type="protein sequence ID" value="GGY74837.1"/>
    <property type="molecule type" value="Genomic_DNA"/>
</dbReference>
<dbReference type="Gene3D" id="3.40.50.12230">
    <property type="match status" value="1"/>
</dbReference>
<name>A0ABQ3B4X3_9GAMM</name>
<dbReference type="InterPro" id="IPR036477">
    <property type="entry name" value="Formyl_transf_N_sf"/>
</dbReference>
<dbReference type="CDD" id="cd08650">
    <property type="entry name" value="FMT_core_HypX_N"/>
    <property type="match status" value="1"/>
</dbReference>
<dbReference type="InterPro" id="IPR011034">
    <property type="entry name" value="Formyl_transferase-like_C_sf"/>
</dbReference>
<dbReference type="Proteomes" id="UP000619761">
    <property type="component" value="Unassembled WGS sequence"/>
</dbReference>
<keyword evidence="3" id="KW-1185">Reference proteome</keyword>
<dbReference type="PANTHER" id="PTHR43388:SF1">
    <property type="entry name" value="HYDROGENASE MATURATION FACTOR HOXX"/>
    <property type="match status" value="1"/>
</dbReference>
<dbReference type="InterPro" id="IPR047180">
    <property type="entry name" value="HoxX-like"/>
</dbReference>
<reference evidence="3" key="1">
    <citation type="journal article" date="2019" name="Int. J. Syst. Evol. Microbiol.">
        <title>The Global Catalogue of Microorganisms (GCM) 10K type strain sequencing project: providing services to taxonomists for standard genome sequencing and annotation.</title>
        <authorList>
            <consortium name="The Broad Institute Genomics Platform"/>
            <consortium name="The Broad Institute Genome Sequencing Center for Infectious Disease"/>
            <person name="Wu L."/>
            <person name="Ma J."/>
        </authorList>
    </citation>
    <scope>NUCLEOTIDE SEQUENCE [LARGE SCALE GENOMIC DNA]</scope>
    <source>
        <strain evidence="3">KCTC 32239</strain>
    </source>
</reference>
<dbReference type="SUPFAM" id="SSF52096">
    <property type="entry name" value="ClpP/crotonase"/>
    <property type="match status" value="1"/>
</dbReference>
<dbReference type="InterPro" id="IPR029045">
    <property type="entry name" value="ClpP/crotonase-like_dom_sf"/>
</dbReference>